<dbReference type="InterPro" id="IPR036477">
    <property type="entry name" value="Formyl_transf_N_sf"/>
</dbReference>
<feature type="domain" description="Formyl transferase N-terminal" evidence="1">
    <location>
        <begin position="106"/>
        <end position="221"/>
    </location>
</feature>
<reference evidence="2 3" key="1">
    <citation type="submission" date="2018-05" db="EMBL/GenBank/DDBJ databases">
        <title>Complete Genome Sequence of Methylobacterium sp. 17Sr1-43.</title>
        <authorList>
            <person name="Srinivasan S."/>
        </authorList>
    </citation>
    <scope>NUCLEOTIDE SEQUENCE [LARGE SCALE GENOMIC DNA]</scope>
    <source>
        <strain evidence="2 3">17Sr1-43</strain>
    </source>
</reference>
<accession>A0A2U8VXD5</accession>
<dbReference type="OrthoDB" id="5355061at2"/>
<dbReference type="KEGG" id="meti:DK427_24115"/>
<evidence type="ECO:0000259" key="1">
    <source>
        <dbReference type="Pfam" id="PF00551"/>
    </source>
</evidence>
<sequence>MARARIALFVLEALPNARAVRRFVADHALEIAFVGLSNAERPAAGGLVGQVRRHLARSGPAILPYLGINFGLPDLLRPLAPLTQALGRSRDLSETTPLAELCARHGVPTLTVDDVNGPEVAHALQEYAPDLILTYHFDQILTPETIAAARLGGINAHPGLLPRHRGPVPTIHALAEGPDAFGMTLHRLAPQIDAGAILAQERFRLSPSVTATRASVQLHQHGLLMLQALLDRIAREGAVPEGERVPVLPYCPFPDRAMLRAMRTRGQKLTDARDLAEALALNARG</sequence>
<dbReference type="Proteomes" id="UP000246058">
    <property type="component" value="Chromosome"/>
</dbReference>
<dbReference type="GO" id="GO:0004479">
    <property type="term" value="F:methionyl-tRNA formyltransferase activity"/>
    <property type="evidence" value="ECO:0007669"/>
    <property type="project" value="TreeGrafter"/>
</dbReference>
<gene>
    <name evidence="2" type="ORF">DK427_24115</name>
</gene>
<dbReference type="SUPFAM" id="SSF53328">
    <property type="entry name" value="Formyltransferase"/>
    <property type="match status" value="1"/>
</dbReference>
<dbReference type="Gene3D" id="3.40.50.12230">
    <property type="match status" value="1"/>
</dbReference>
<keyword evidence="2" id="KW-0808">Transferase</keyword>
<dbReference type="PANTHER" id="PTHR11138">
    <property type="entry name" value="METHIONYL-TRNA FORMYLTRANSFERASE"/>
    <property type="match status" value="1"/>
</dbReference>
<proteinExistence type="predicted"/>
<dbReference type="RefSeq" id="WP_109953591.1">
    <property type="nucleotide sequence ID" value="NZ_CP029551.1"/>
</dbReference>
<dbReference type="EMBL" id="CP029551">
    <property type="protein sequence ID" value="AWN38434.1"/>
    <property type="molecule type" value="Genomic_DNA"/>
</dbReference>
<dbReference type="CDD" id="cd08369">
    <property type="entry name" value="FMT_core"/>
    <property type="match status" value="1"/>
</dbReference>
<evidence type="ECO:0000313" key="2">
    <source>
        <dbReference type="EMBL" id="AWN38434.1"/>
    </source>
</evidence>
<dbReference type="PANTHER" id="PTHR11138:SF5">
    <property type="entry name" value="METHIONYL-TRNA FORMYLTRANSFERASE, MITOCHONDRIAL"/>
    <property type="match status" value="1"/>
</dbReference>
<dbReference type="AlphaFoldDB" id="A0A2U8VXD5"/>
<evidence type="ECO:0000313" key="3">
    <source>
        <dbReference type="Proteomes" id="UP000246058"/>
    </source>
</evidence>
<keyword evidence="3" id="KW-1185">Reference proteome</keyword>
<protein>
    <submittedName>
        <fullName evidence="2">Formyl transferase</fullName>
    </submittedName>
</protein>
<dbReference type="Pfam" id="PF00551">
    <property type="entry name" value="Formyl_trans_N"/>
    <property type="match status" value="1"/>
</dbReference>
<organism evidence="2 3">
    <name type="scientific">Methylobacterium radiodurans</name>
    <dbReference type="NCBI Taxonomy" id="2202828"/>
    <lineage>
        <taxon>Bacteria</taxon>
        <taxon>Pseudomonadati</taxon>
        <taxon>Pseudomonadota</taxon>
        <taxon>Alphaproteobacteria</taxon>
        <taxon>Hyphomicrobiales</taxon>
        <taxon>Methylobacteriaceae</taxon>
        <taxon>Methylobacterium</taxon>
    </lineage>
</organism>
<dbReference type="InterPro" id="IPR002376">
    <property type="entry name" value="Formyl_transf_N"/>
</dbReference>
<name>A0A2U8VXD5_9HYPH</name>